<dbReference type="KEGG" id="tng:GSTEN00003163G001"/>
<proteinExistence type="predicted"/>
<accession>Q4TCS7</accession>
<dbReference type="AlphaFoldDB" id="Q4TCS7"/>
<gene>
    <name evidence="1" type="ORF">GSTENG00003163001</name>
</gene>
<reference evidence="1" key="2">
    <citation type="submission" date="2004-02" db="EMBL/GenBank/DDBJ databases">
        <authorList>
            <consortium name="Genoscope"/>
            <consortium name="Whitehead Institute Centre for Genome Research"/>
        </authorList>
    </citation>
    <scope>NUCLEOTIDE SEQUENCE</scope>
</reference>
<reference evidence="1" key="1">
    <citation type="journal article" date="2004" name="Nature">
        <title>Genome duplication in the teleost fish Tetraodon nigroviridis reveals the early vertebrate proto-karyotype.</title>
        <authorList>
            <person name="Jaillon O."/>
            <person name="Aury J.-M."/>
            <person name="Brunet F."/>
            <person name="Petit J.-L."/>
            <person name="Stange-Thomann N."/>
            <person name="Mauceli E."/>
            <person name="Bouneau L."/>
            <person name="Fischer C."/>
            <person name="Ozouf-Costaz C."/>
            <person name="Bernot A."/>
            <person name="Nicaud S."/>
            <person name="Jaffe D."/>
            <person name="Fisher S."/>
            <person name="Lutfalla G."/>
            <person name="Dossat C."/>
            <person name="Segurens B."/>
            <person name="Dasilva C."/>
            <person name="Salanoubat M."/>
            <person name="Levy M."/>
            <person name="Boudet N."/>
            <person name="Castellano S."/>
            <person name="Anthouard V."/>
            <person name="Jubin C."/>
            <person name="Castelli V."/>
            <person name="Katinka M."/>
            <person name="Vacherie B."/>
            <person name="Biemont C."/>
            <person name="Skalli Z."/>
            <person name="Cattolico L."/>
            <person name="Poulain J."/>
            <person name="De Berardinis V."/>
            <person name="Cruaud C."/>
            <person name="Duprat S."/>
            <person name="Brottier P."/>
            <person name="Coutanceau J.-P."/>
            <person name="Gouzy J."/>
            <person name="Parra G."/>
            <person name="Lardier G."/>
            <person name="Chapple C."/>
            <person name="McKernan K.J."/>
            <person name="McEwan P."/>
            <person name="Bosak S."/>
            <person name="Kellis M."/>
            <person name="Volff J.-N."/>
            <person name="Guigo R."/>
            <person name="Zody M.C."/>
            <person name="Mesirov J."/>
            <person name="Lindblad-Toh K."/>
            <person name="Birren B."/>
            <person name="Nusbaum C."/>
            <person name="Kahn D."/>
            <person name="Robinson-Rechavi M."/>
            <person name="Laudet V."/>
            <person name="Schachter V."/>
            <person name="Quetier F."/>
            <person name="Saurin W."/>
            <person name="Scarpelli C."/>
            <person name="Wincker P."/>
            <person name="Lander E.S."/>
            <person name="Weissenbach J."/>
            <person name="Roest Crollius H."/>
        </authorList>
    </citation>
    <scope>NUCLEOTIDE SEQUENCE [LARGE SCALE GENOMIC DNA]</scope>
</reference>
<name>Q4TCS7_TETNG</name>
<evidence type="ECO:0000313" key="1">
    <source>
        <dbReference type="EMBL" id="CAF89305.1"/>
    </source>
</evidence>
<protein>
    <submittedName>
        <fullName evidence="1">(spotted green pufferfish) hypothetical protein</fullName>
    </submittedName>
</protein>
<feature type="non-terminal residue" evidence="1">
    <location>
        <position position="1"/>
    </location>
</feature>
<comment type="caution">
    <text evidence="1">The sequence shown here is derived from an EMBL/GenBank/DDBJ whole genome shotgun (WGS) entry which is preliminary data.</text>
</comment>
<sequence length="92" mass="10824">PHSQKRKEEKKLSASTRLLCLFLSYTILSLRRCRRPWRNRVPLRYQPCPCLRPYVSAFPVSKPQLQHARLVVYRTLSSSDTFPLMFACFLAP</sequence>
<organism evidence="1">
    <name type="scientific">Tetraodon nigroviridis</name>
    <name type="common">Spotted green pufferfish</name>
    <name type="synonym">Chelonodon nigroviridis</name>
    <dbReference type="NCBI Taxonomy" id="99883"/>
    <lineage>
        <taxon>Eukaryota</taxon>
        <taxon>Metazoa</taxon>
        <taxon>Chordata</taxon>
        <taxon>Craniata</taxon>
        <taxon>Vertebrata</taxon>
        <taxon>Euteleostomi</taxon>
        <taxon>Actinopterygii</taxon>
        <taxon>Neopterygii</taxon>
        <taxon>Teleostei</taxon>
        <taxon>Neoteleostei</taxon>
        <taxon>Acanthomorphata</taxon>
        <taxon>Eupercaria</taxon>
        <taxon>Tetraodontiformes</taxon>
        <taxon>Tetradontoidea</taxon>
        <taxon>Tetraodontidae</taxon>
        <taxon>Tetraodon</taxon>
    </lineage>
</organism>
<dbReference type="EMBL" id="CAAE01006731">
    <property type="protein sequence ID" value="CAF89305.1"/>
    <property type="molecule type" value="Genomic_DNA"/>
</dbReference>